<evidence type="ECO:0000256" key="1">
    <source>
        <dbReference type="SAM" id="MobiDB-lite"/>
    </source>
</evidence>
<dbReference type="Proteomes" id="UP000011083">
    <property type="component" value="Unassembled WGS sequence"/>
</dbReference>
<dbReference type="KEGG" id="acan:ACA1_264480"/>
<proteinExistence type="predicted"/>
<keyword evidence="3" id="KW-1185">Reference proteome</keyword>
<reference evidence="2 3" key="1">
    <citation type="journal article" date="2013" name="Genome Biol.">
        <title>Genome of Acanthamoeba castellanii highlights extensive lateral gene transfer and early evolution of tyrosine kinase signaling.</title>
        <authorList>
            <person name="Clarke M."/>
            <person name="Lohan A.J."/>
            <person name="Liu B."/>
            <person name="Lagkouvardos I."/>
            <person name="Roy S."/>
            <person name="Zafar N."/>
            <person name="Bertelli C."/>
            <person name="Schilde C."/>
            <person name="Kianianmomeni A."/>
            <person name="Burglin T.R."/>
            <person name="Frech C."/>
            <person name="Turcotte B."/>
            <person name="Kopec K.O."/>
            <person name="Synnott J.M."/>
            <person name="Choo C."/>
            <person name="Paponov I."/>
            <person name="Finkler A."/>
            <person name="Soon Heng Tan C."/>
            <person name="Hutchins A.P."/>
            <person name="Weinmeier T."/>
            <person name="Rattei T."/>
            <person name="Chu J.S."/>
            <person name="Gimenez G."/>
            <person name="Irimia M."/>
            <person name="Rigden D.J."/>
            <person name="Fitzpatrick D.A."/>
            <person name="Lorenzo-Morales J."/>
            <person name="Bateman A."/>
            <person name="Chiu C.H."/>
            <person name="Tang P."/>
            <person name="Hegemann P."/>
            <person name="Fromm H."/>
            <person name="Raoult D."/>
            <person name="Greub G."/>
            <person name="Miranda-Saavedra D."/>
            <person name="Chen N."/>
            <person name="Nash P."/>
            <person name="Ginger M.L."/>
            <person name="Horn M."/>
            <person name="Schaap P."/>
            <person name="Caler L."/>
            <person name="Loftus B."/>
        </authorList>
    </citation>
    <scope>NUCLEOTIDE SEQUENCE [LARGE SCALE GENOMIC DNA]</scope>
    <source>
        <strain evidence="2 3">Neff</strain>
    </source>
</reference>
<protein>
    <submittedName>
        <fullName evidence="2">Uncharacterized protein</fullName>
    </submittedName>
</protein>
<accession>L8H193</accession>
<dbReference type="GeneID" id="14920051"/>
<evidence type="ECO:0000313" key="3">
    <source>
        <dbReference type="Proteomes" id="UP000011083"/>
    </source>
</evidence>
<dbReference type="VEuPathDB" id="AmoebaDB:ACA1_264480"/>
<dbReference type="RefSeq" id="XP_004341359.1">
    <property type="nucleotide sequence ID" value="XM_004341311.1"/>
</dbReference>
<dbReference type="AlphaFoldDB" id="L8H193"/>
<gene>
    <name evidence="2" type="ORF">ACA1_264480</name>
</gene>
<name>L8H193_ACACF</name>
<organism evidence="2 3">
    <name type="scientific">Acanthamoeba castellanii (strain ATCC 30010 / Neff)</name>
    <dbReference type="NCBI Taxonomy" id="1257118"/>
    <lineage>
        <taxon>Eukaryota</taxon>
        <taxon>Amoebozoa</taxon>
        <taxon>Discosea</taxon>
        <taxon>Longamoebia</taxon>
        <taxon>Centramoebida</taxon>
        <taxon>Acanthamoebidae</taxon>
        <taxon>Acanthamoeba</taxon>
    </lineage>
</organism>
<dbReference type="EMBL" id="KB007933">
    <property type="protein sequence ID" value="ELR19274.1"/>
    <property type="molecule type" value="Genomic_DNA"/>
</dbReference>
<feature type="region of interest" description="Disordered" evidence="1">
    <location>
        <begin position="44"/>
        <end position="66"/>
    </location>
</feature>
<evidence type="ECO:0000313" key="2">
    <source>
        <dbReference type="EMBL" id="ELR19274.1"/>
    </source>
</evidence>
<sequence>MVQWSFFWKESDLKKKSLSKLQNMCTNYFASVAEVEKNKTKLTELTIPETQEQESEKNSTTGASSITEMSQDLLGALVEVTAQTRPAREEQVTLPPAMATDEELLKLLKEV</sequence>